<keyword evidence="13" id="KW-1185">Reference proteome</keyword>
<protein>
    <submittedName>
        <fullName evidence="12">Vitamin K epoxide reductase</fullName>
    </submittedName>
</protein>
<dbReference type="eggNOG" id="COG4243">
    <property type="taxonomic scope" value="Bacteria"/>
</dbReference>
<keyword evidence="4" id="KW-0874">Quinone</keyword>
<evidence type="ECO:0000256" key="6">
    <source>
        <dbReference type="ARBA" id="ARBA00023002"/>
    </source>
</evidence>
<dbReference type="InterPro" id="IPR012932">
    <property type="entry name" value="VKOR"/>
</dbReference>
<keyword evidence="8" id="KW-1015">Disulfide bond</keyword>
<feature type="domain" description="Vitamin K epoxide reductase" evidence="11">
    <location>
        <begin position="1"/>
        <end position="132"/>
    </location>
</feature>
<keyword evidence="6" id="KW-0560">Oxidoreductase</keyword>
<dbReference type="PANTHER" id="PTHR34573:SF1">
    <property type="entry name" value="VITAMIN K EPOXIDE REDUCTASE DOMAIN-CONTAINING PROTEIN"/>
    <property type="match status" value="1"/>
</dbReference>
<dbReference type="CDD" id="cd12918">
    <property type="entry name" value="VKOR_arc"/>
    <property type="match status" value="1"/>
</dbReference>
<evidence type="ECO:0000313" key="13">
    <source>
        <dbReference type="Proteomes" id="UP000000771"/>
    </source>
</evidence>
<evidence type="ECO:0000256" key="2">
    <source>
        <dbReference type="ARBA" id="ARBA00006214"/>
    </source>
</evidence>
<gene>
    <name evidence="12" type="ordered locus">Afer_0226</name>
</gene>
<keyword evidence="3 10" id="KW-0812">Transmembrane</keyword>
<evidence type="ECO:0000259" key="11">
    <source>
        <dbReference type="SMART" id="SM00756"/>
    </source>
</evidence>
<feature type="transmembrane region" description="Helical" evidence="10">
    <location>
        <begin position="107"/>
        <end position="133"/>
    </location>
</feature>
<dbReference type="InterPro" id="IPR038354">
    <property type="entry name" value="VKOR_sf"/>
</dbReference>
<accession>C7M2F1</accession>
<keyword evidence="7 10" id="KW-0472">Membrane</keyword>
<evidence type="ECO:0000313" key="12">
    <source>
        <dbReference type="EMBL" id="ACU53195.1"/>
    </source>
</evidence>
<dbReference type="AlphaFoldDB" id="C7M2F1"/>
<dbReference type="KEGG" id="afo:Afer_0226"/>
<dbReference type="GO" id="GO:0016491">
    <property type="term" value="F:oxidoreductase activity"/>
    <property type="evidence" value="ECO:0007669"/>
    <property type="project" value="UniProtKB-KW"/>
</dbReference>
<sequence length="142" mass="15256">MRGLVALIALAGLGVATYLTIAHYDTTVTLACPDTGIVNCAKVTTSPESTILGIPVAVLGLGFFLAMGVLSLPFAWRHRALDAVRLALAGVGVVFVLWLVYAEIVKIGSICLWCTSVHVMTLTLFLVVLYDFLSRRPAHQTR</sequence>
<dbReference type="GO" id="GO:0016020">
    <property type="term" value="C:membrane"/>
    <property type="evidence" value="ECO:0007669"/>
    <property type="project" value="UniProtKB-SubCell"/>
</dbReference>
<organism evidence="12 13">
    <name type="scientific">Acidimicrobium ferrooxidans (strain DSM 10331 / JCM 15462 / NBRC 103882 / ICP)</name>
    <dbReference type="NCBI Taxonomy" id="525909"/>
    <lineage>
        <taxon>Bacteria</taxon>
        <taxon>Bacillati</taxon>
        <taxon>Actinomycetota</taxon>
        <taxon>Acidimicrobiia</taxon>
        <taxon>Acidimicrobiales</taxon>
        <taxon>Acidimicrobiaceae</taxon>
        <taxon>Acidimicrobium</taxon>
    </lineage>
</organism>
<keyword evidence="5 10" id="KW-1133">Transmembrane helix</keyword>
<dbReference type="Pfam" id="PF07884">
    <property type="entry name" value="VKOR"/>
    <property type="match status" value="1"/>
</dbReference>
<comment type="subcellular location">
    <subcellularLocation>
        <location evidence="1">Membrane</location>
        <topology evidence="1">Multi-pass membrane protein</topology>
    </subcellularLocation>
</comment>
<evidence type="ECO:0000256" key="1">
    <source>
        <dbReference type="ARBA" id="ARBA00004141"/>
    </source>
</evidence>
<dbReference type="RefSeq" id="WP_015797700.1">
    <property type="nucleotide sequence ID" value="NC_013124.1"/>
</dbReference>
<reference evidence="12 13" key="1">
    <citation type="journal article" date="2009" name="Stand. Genomic Sci.">
        <title>Complete genome sequence of Acidimicrobium ferrooxidans type strain (ICP).</title>
        <authorList>
            <person name="Clum A."/>
            <person name="Nolan M."/>
            <person name="Lang E."/>
            <person name="Glavina Del Rio T."/>
            <person name="Tice H."/>
            <person name="Copeland A."/>
            <person name="Cheng J.F."/>
            <person name="Lucas S."/>
            <person name="Chen F."/>
            <person name="Bruce D."/>
            <person name="Goodwin L."/>
            <person name="Pitluck S."/>
            <person name="Ivanova N."/>
            <person name="Mavrommatis K."/>
            <person name="Mikhailova N."/>
            <person name="Pati A."/>
            <person name="Chen A."/>
            <person name="Palaniappan K."/>
            <person name="Goker M."/>
            <person name="Spring S."/>
            <person name="Land M."/>
            <person name="Hauser L."/>
            <person name="Chang Y.J."/>
            <person name="Jeffries C.C."/>
            <person name="Chain P."/>
            <person name="Bristow J."/>
            <person name="Eisen J.A."/>
            <person name="Markowitz V."/>
            <person name="Hugenholtz P."/>
            <person name="Kyrpides N.C."/>
            <person name="Klenk H.P."/>
            <person name="Lapidus A."/>
        </authorList>
    </citation>
    <scope>NUCLEOTIDE SEQUENCE [LARGE SCALE GENOMIC DNA]</scope>
    <source>
        <strain evidence="13">DSM 10331 / JCM 15462 / NBRC 103882 / ICP</strain>
    </source>
</reference>
<evidence type="ECO:0000256" key="9">
    <source>
        <dbReference type="ARBA" id="ARBA00023284"/>
    </source>
</evidence>
<dbReference type="SMART" id="SM00756">
    <property type="entry name" value="VKc"/>
    <property type="match status" value="1"/>
</dbReference>
<keyword evidence="9" id="KW-0676">Redox-active center</keyword>
<dbReference type="EMBL" id="CP001631">
    <property type="protein sequence ID" value="ACU53195.1"/>
    <property type="molecule type" value="Genomic_DNA"/>
</dbReference>
<evidence type="ECO:0000256" key="3">
    <source>
        <dbReference type="ARBA" id="ARBA00022692"/>
    </source>
</evidence>
<dbReference type="PANTHER" id="PTHR34573">
    <property type="entry name" value="VKC DOMAIN-CONTAINING PROTEIN"/>
    <property type="match status" value="1"/>
</dbReference>
<dbReference type="STRING" id="525909.Afer_0226"/>
<dbReference type="GO" id="GO:0048038">
    <property type="term" value="F:quinone binding"/>
    <property type="evidence" value="ECO:0007669"/>
    <property type="project" value="UniProtKB-KW"/>
</dbReference>
<evidence type="ECO:0000256" key="4">
    <source>
        <dbReference type="ARBA" id="ARBA00022719"/>
    </source>
</evidence>
<dbReference type="Gene3D" id="1.20.1440.130">
    <property type="entry name" value="VKOR domain"/>
    <property type="match status" value="1"/>
</dbReference>
<proteinExistence type="inferred from homology"/>
<evidence type="ECO:0000256" key="5">
    <source>
        <dbReference type="ARBA" id="ARBA00022989"/>
    </source>
</evidence>
<feature type="transmembrane region" description="Helical" evidence="10">
    <location>
        <begin position="52"/>
        <end position="76"/>
    </location>
</feature>
<comment type="similarity">
    <text evidence="2">Belongs to the VKOR family.</text>
</comment>
<dbReference type="HOGENOM" id="CLU_146740_0_0_11"/>
<evidence type="ECO:0000256" key="10">
    <source>
        <dbReference type="SAM" id="Phobius"/>
    </source>
</evidence>
<dbReference type="Proteomes" id="UP000000771">
    <property type="component" value="Chromosome"/>
</dbReference>
<name>C7M2F1_ACIFD</name>
<evidence type="ECO:0000256" key="7">
    <source>
        <dbReference type="ARBA" id="ARBA00023136"/>
    </source>
</evidence>
<feature type="transmembrane region" description="Helical" evidence="10">
    <location>
        <begin position="83"/>
        <end position="101"/>
    </location>
</feature>
<evidence type="ECO:0000256" key="8">
    <source>
        <dbReference type="ARBA" id="ARBA00023157"/>
    </source>
</evidence>